<proteinExistence type="predicted"/>
<accession>A0ABQ0DXH6</accession>
<gene>
    <name evidence="1" type="ORF">ENUP19_0340G0033</name>
</gene>
<reference evidence="1 2" key="1">
    <citation type="journal article" date="2019" name="PLoS Negl. Trop. Dis.">
        <title>Whole genome sequencing of Entamoeba nuttalli reveals mammalian host-related molecular signatures and a novel octapeptide-repeat surface protein.</title>
        <authorList>
            <person name="Tanaka M."/>
            <person name="Makiuchi T."/>
            <person name="Komiyama T."/>
            <person name="Shiina T."/>
            <person name="Osaki K."/>
            <person name="Tachibana H."/>
        </authorList>
    </citation>
    <scope>NUCLEOTIDE SEQUENCE [LARGE SCALE GENOMIC DNA]</scope>
    <source>
        <strain evidence="1 2">P19-061405</strain>
    </source>
</reference>
<dbReference type="EMBL" id="BAAFRS010000340">
    <property type="protein sequence ID" value="GAB1227452.1"/>
    <property type="molecule type" value="Genomic_DNA"/>
</dbReference>
<keyword evidence="2" id="KW-1185">Reference proteome</keyword>
<evidence type="ECO:0000313" key="1">
    <source>
        <dbReference type="EMBL" id="GAB1227452.1"/>
    </source>
</evidence>
<sequence>MEEENRKMLINNEIEQRTRFVELHDSMGDGLISRINERIQQLTEQEQKIVFGIIGSYQQSVLVGVSFKKEMLIELKNIPVEVVYRVWRYLEQLN</sequence>
<organism evidence="1 2">
    <name type="scientific">Entamoeba nuttalli</name>
    <dbReference type="NCBI Taxonomy" id="412467"/>
    <lineage>
        <taxon>Eukaryota</taxon>
        <taxon>Amoebozoa</taxon>
        <taxon>Evosea</taxon>
        <taxon>Archamoebae</taxon>
        <taxon>Mastigamoebida</taxon>
        <taxon>Entamoebidae</taxon>
        <taxon>Entamoeba</taxon>
    </lineage>
</organism>
<evidence type="ECO:0000313" key="2">
    <source>
        <dbReference type="Proteomes" id="UP001628156"/>
    </source>
</evidence>
<name>A0ABQ0DXH6_9EUKA</name>
<comment type="caution">
    <text evidence="1">The sequence shown here is derived from an EMBL/GenBank/DDBJ whole genome shotgun (WGS) entry which is preliminary data.</text>
</comment>
<protein>
    <submittedName>
        <fullName evidence="1">Uncharacterized protein</fullName>
    </submittedName>
</protein>
<dbReference type="Proteomes" id="UP001628156">
    <property type="component" value="Unassembled WGS sequence"/>
</dbReference>